<dbReference type="InterPro" id="IPR036390">
    <property type="entry name" value="WH_DNA-bd_sf"/>
</dbReference>
<dbReference type="GO" id="GO:0000976">
    <property type="term" value="F:transcription cis-regulatory region binding"/>
    <property type="evidence" value="ECO:0007669"/>
    <property type="project" value="TreeGrafter"/>
</dbReference>
<proteinExistence type="inferred from homology"/>
<accession>A0A0R1XCZ5</accession>
<name>A0A0R1XCZ5_9LACO</name>
<dbReference type="InterPro" id="IPR043135">
    <property type="entry name" value="Fur_C"/>
</dbReference>
<dbReference type="CDD" id="cd07153">
    <property type="entry name" value="Fur_like"/>
    <property type="match status" value="1"/>
</dbReference>
<evidence type="ECO:0000256" key="2">
    <source>
        <dbReference type="ARBA" id="ARBA00007957"/>
    </source>
</evidence>
<evidence type="ECO:0000256" key="10">
    <source>
        <dbReference type="PIRSR" id="PIRSR602481-2"/>
    </source>
</evidence>
<dbReference type="STRING" id="1423782.FD32_GL000442"/>
<dbReference type="Gene3D" id="1.10.10.10">
    <property type="entry name" value="Winged helix-like DNA-binding domain superfamily/Winged helix DNA-binding domain"/>
    <property type="match status" value="1"/>
</dbReference>
<dbReference type="Gene3D" id="3.30.1490.190">
    <property type="match status" value="1"/>
</dbReference>
<dbReference type="Proteomes" id="UP000051412">
    <property type="component" value="Unassembled WGS sequence"/>
</dbReference>
<dbReference type="PANTHER" id="PTHR33202">
    <property type="entry name" value="ZINC UPTAKE REGULATION PROTEIN"/>
    <property type="match status" value="1"/>
</dbReference>
<comment type="cofactor">
    <cofactor evidence="10">
        <name>Mn(2+)</name>
        <dbReference type="ChEBI" id="CHEBI:29035"/>
    </cofactor>
    <cofactor evidence="10">
        <name>Fe(2+)</name>
        <dbReference type="ChEBI" id="CHEBI:29033"/>
    </cofactor>
    <text evidence="10">Binds 1 Mn(2+) or Fe(2+) ion per subunit.</text>
</comment>
<keyword evidence="5 9" id="KW-0862">Zinc</keyword>
<dbReference type="GO" id="GO:1900376">
    <property type="term" value="P:regulation of secondary metabolite biosynthetic process"/>
    <property type="evidence" value="ECO:0007669"/>
    <property type="project" value="TreeGrafter"/>
</dbReference>
<feature type="binding site" evidence="9">
    <location>
        <position position="139"/>
    </location>
    <ligand>
        <name>Zn(2+)</name>
        <dbReference type="ChEBI" id="CHEBI:29105"/>
    </ligand>
</feature>
<comment type="subcellular location">
    <subcellularLocation>
        <location evidence="1">Cytoplasm</location>
    </subcellularLocation>
</comment>
<dbReference type="GO" id="GO:0005737">
    <property type="term" value="C:cytoplasm"/>
    <property type="evidence" value="ECO:0007669"/>
    <property type="project" value="UniProtKB-SubCell"/>
</dbReference>
<keyword evidence="3" id="KW-0963">Cytoplasm</keyword>
<feature type="binding site" evidence="9">
    <location>
        <position position="103"/>
    </location>
    <ligand>
        <name>Zn(2+)</name>
        <dbReference type="ChEBI" id="CHEBI:29105"/>
    </ligand>
</feature>
<feature type="binding site" evidence="9">
    <location>
        <position position="100"/>
    </location>
    <ligand>
        <name>Zn(2+)</name>
        <dbReference type="ChEBI" id="CHEBI:29105"/>
    </ligand>
</feature>
<sequence>MGDLEKLISDARAKLKANHMHWTKQREMMLALVSKDPEHYQDITTVDQALRKAYPGLSHDTIYRNLKAFERLELVELRQHNDQMQVKYRCDAAHHHHFICEVCGRVQEIKMPPLDMQFYEQQLPGAKITGHTFELRGICADCRARHLK</sequence>
<feature type="binding site" evidence="10">
    <location>
        <position position="94"/>
    </location>
    <ligand>
        <name>Fe cation</name>
        <dbReference type="ChEBI" id="CHEBI:24875"/>
    </ligand>
</feature>
<dbReference type="GO" id="GO:0003700">
    <property type="term" value="F:DNA-binding transcription factor activity"/>
    <property type="evidence" value="ECO:0007669"/>
    <property type="project" value="InterPro"/>
</dbReference>
<comment type="similarity">
    <text evidence="2">Belongs to the Fur family.</text>
</comment>
<dbReference type="GO" id="GO:0008270">
    <property type="term" value="F:zinc ion binding"/>
    <property type="evidence" value="ECO:0007669"/>
    <property type="project" value="TreeGrafter"/>
</dbReference>
<protein>
    <submittedName>
        <fullName evidence="11">Transcriptional regulator, Fur family</fullName>
    </submittedName>
</protein>
<feature type="binding site" evidence="10">
    <location>
        <position position="131"/>
    </location>
    <ligand>
        <name>Fe cation</name>
        <dbReference type="ChEBI" id="CHEBI:24875"/>
    </ligand>
</feature>
<evidence type="ECO:0000256" key="9">
    <source>
        <dbReference type="PIRSR" id="PIRSR602481-1"/>
    </source>
</evidence>
<feature type="binding site" evidence="9">
    <location>
        <position position="142"/>
    </location>
    <ligand>
        <name>Zn(2+)</name>
        <dbReference type="ChEBI" id="CHEBI:29105"/>
    </ligand>
</feature>
<keyword evidence="12" id="KW-1185">Reference proteome</keyword>
<dbReference type="PATRIC" id="fig|1423782.4.peg.455"/>
<comment type="caution">
    <text evidence="11">The sequence shown here is derived from an EMBL/GenBank/DDBJ whole genome shotgun (WGS) entry which is preliminary data.</text>
</comment>
<evidence type="ECO:0000256" key="5">
    <source>
        <dbReference type="ARBA" id="ARBA00022833"/>
    </source>
</evidence>
<keyword evidence="8" id="KW-0804">Transcription</keyword>
<dbReference type="PANTHER" id="PTHR33202:SF1">
    <property type="entry name" value="FERRIC UPTAKE REGULATION PROTEIN"/>
    <property type="match status" value="1"/>
</dbReference>
<keyword evidence="4" id="KW-0678">Repressor</keyword>
<dbReference type="GO" id="GO:0045892">
    <property type="term" value="P:negative regulation of DNA-templated transcription"/>
    <property type="evidence" value="ECO:0007669"/>
    <property type="project" value="TreeGrafter"/>
</dbReference>
<dbReference type="InterPro" id="IPR002481">
    <property type="entry name" value="FUR"/>
</dbReference>
<keyword evidence="7" id="KW-0238">DNA-binding</keyword>
<evidence type="ECO:0000313" key="12">
    <source>
        <dbReference type="Proteomes" id="UP000051412"/>
    </source>
</evidence>
<dbReference type="Pfam" id="PF01475">
    <property type="entry name" value="FUR"/>
    <property type="match status" value="1"/>
</dbReference>
<reference evidence="11 12" key="1">
    <citation type="journal article" date="2015" name="Genome Announc.">
        <title>Expanding the biotechnology potential of lactobacilli through comparative genomics of 213 strains and associated genera.</title>
        <authorList>
            <person name="Sun Z."/>
            <person name="Harris H.M."/>
            <person name="McCann A."/>
            <person name="Guo C."/>
            <person name="Argimon S."/>
            <person name="Zhang W."/>
            <person name="Yang X."/>
            <person name="Jeffery I.B."/>
            <person name="Cooney J.C."/>
            <person name="Kagawa T.F."/>
            <person name="Liu W."/>
            <person name="Song Y."/>
            <person name="Salvetti E."/>
            <person name="Wrobel A."/>
            <person name="Rasinkangas P."/>
            <person name="Parkhill J."/>
            <person name="Rea M.C."/>
            <person name="O'Sullivan O."/>
            <person name="Ritari J."/>
            <person name="Douillard F.P."/>
            <person name="Paul Ross R."/>
            <person name="Yang R."/>
            <person name="Briner A.E."/>
            <person name="Felis G.E."/>
            <person name="de Vos W.M."/>
            <person name="Barrangou R."/>
            <person name="Klaenhammer T.R."/>
            <person name="Caufield P.W."/>
            <person name="Cui Y."/>
            <person name="Zhang H."/>
            <person name="O'Toole P.W."/>
        </authorList>
    </citation>
    <scope>NUCLEOTIDE SEQUENCE [LARGE SCALE GENOMIC DNA]</scope>
    <source>
        <strain evidence="11 12">DSM 6035</strain>
    </source>
</reference>
<dbReference type="EMBL" id="AZGM01000087">
    <property type="protein sequence ID" value="KRM26324.1"/>
    <property type="molecule type" value="Genomic_DNA"/>
</dbReference>
<comment type="cofactor">
    <cofactor evidence="9">
        <name>Zn(2+)</name>
        <dbReference type="ChEBI" id="CHEBI:29105"/>
    </cofactor>
    <text evidence="9">Binds 1 zinc ion per subunit.</text>
</comment>
<keyword evidence="6" id="KW-0805">Transcription regulation</keyword>
<evidence type="ECO:0000256" key="4">
    <source>
        <dbReference type="ARBA" id="ARBA00022491"/>
    </source>
</evidence>
<evidence type="ECO:0000256" key="8">
    <source>
        <dbReference type="ARBA" id="ARBA00023163"/>
    </source>
</evidence>
<evidence type="ECO:0000256" key="3">
    <source>
        <dbReference type="ARBA" id="ARBA00022490"/>
    </source>
</evidence>
<evidence type="ECO:0000313" key="11">
    <source>
        <dbReference type="EMBL" id="KRM26324.1"/>
    </source>
</evidence>
<dbReference type="InterPro" id="IPR036388">
    <property type="entry name" value="WH-like_DNA-bd_sf"/>
</dbReference>
<dbReference type="SUPFAM" id="SSF46785">
    <property type="entry name" value="Winged helix' DNA-binding domain"/>
    <property type="match status" value="1"/>
</dbReference>
<keyword evidence="10" id="KW-0408">Iron</keyword>
<evidence type="ECO:0000256" key="7">
    <source>
        <dbReference type="ARBA" id="ARBA00023125"/>
    </source>
</evidence>
<evidence type="ECO:0000256" key="1">
    <source>
        <dbReference type="ARBA" id="ARBA00004496"/>
    </source>
</evidence>
<evidence type="ECO:0000256" key="6">
    <source>
        <dbReference type="ARBA" id="ARBA00023015"/>
    </source>
</evidence>
<organism evidence="11 12">
    <name type="scientific">Limosilactobacillus panis DSM 6035</name>
    <dbReference type="NCBI Taxonomy" id="1423782"/>
    <lineage>
        <taxon>Bacteria</taxon>
        <taxon>Bacillati</taxon>
        <taxon>Bacillota</taxon>
        <taxon>Bacilli</taxon>
        <taxon>Lactobacillales</taxon>
        <taxon>Lactobacillaceae</taxon>
        <taxon>Limosilactobacillus</taxon>
    </lineage>
</organism>
<keyword evidence="9" id="KW-0479">Metal-binding</keyword>
<dbReference type="AlphaFoldDB" id="A0A0R1XCZ5"/>
<gene>
    <name evidence="11" type="ORF">FD32_GL000442</name>
</gene>